<dbReference type="FunFam" id="3.90.230.10:FF:000002">
    <property type="entry name" value="Xaa-Pro aminopeptidase 3"/>
    <property type="match status" value="1"/>
</dbReference>
<feature type="domain" description="Aminopeptidase P N-terminal" evidence="16">
    <location>
        <begin position="52"/>
        <end position="190"/>
    </location>
</feature>
<evidence type="ECO:0000256" key="1">
    <source>
        <dbReference type="ARBA" id="ARBA00001936"/>
    </source>
</evidence>
<evidence type="ECO:0000256" key="4">
    <source>
        <dbReference type="ARBA" id="ARBA00022723"/>
    </source>
</evidence>
<evidence type="ECO:0000256" key="13">
    <source>
        <dbReference type="ARBA" id="ARBA00044284"/>
    </source>
</evidence>
<dbReference type="InterPro" id="IPR000994">
    <property type="entry name" value="Pept_M24"/>
</dbReference>
<evidence type="ECO:0000256" key="8">
    <source>
        <dbReference type="ARBA" id="ARBA00023211"/>
    </source>
</evidence>
<evidence type="ECO:0000256" key="3">
    <source>
        <dbReference type="ARBA" id="ARBA00022670"/>
    </source>
</evidence>
<sequence length="523" mass="58234">MTGAGCVSLTSMFASVIDAYLVGPVRVACSLFVGSTSSLTMSFDRGGHTLHISAKLFAENRARLVAALKKQAPPNSVIVLAGGVEHMRYNTDMDDLPFRQESYFFWAFGAHESDSYGAIDVDTGRSILFPPTLAPDFEIWEGKIQPESWFLKKYEVDEVHFRKANTIRDTVTKLGGKNVFLLKAFNEDSKNWLEAPSLPELNHFNIDTKLLYPIFAEARVFKSDAEIEVLRYAAKIATDAHKEVMRRVQPKMYEYQMESLFRHISYFTGGCRHLAYTCIAPTGANAAILHYGGASAPNTKQINDGDICMFDMGPEYNCYASDVSCSFPSNGKFTKKQKTIYNAVLRASQAVFKAAKPGIRWTEMHILAEKVILTDLKAAGIVVGDVDEAVEAGLGGVFMPHGLGHFFGLDVHDVGGYLGDALPRSKRPGLKSLRTTRTLAERMTITIEPGCYFVDTLLDRALIDEKLKKFLNNDILREYRGFGGIRIEDDVVIWAKGNENMSHALPRTVEEIEKFMAKARAQQ</sequence>
<evidence type="ECO:0000256" key="7">
    <source>
        <dbReference type="ARBA" id="ARBA00023049"/>
    </source>
</evidence>
<dbReference type="EC" id="3.4.13.9" evidence="10"/>
<evidence type="ECO:0000256" key="11">
    <source>
        <dbReference type="ARBA" id="ARBA00044141"/>
    </source>
</evidence>
<evidence type="ECO:0000256" key="10">
    <source>
        <dbReference type="ARBA" id="ARBA00044051"/>
    </source>
</evidence>
<evidence type="ECO:0000256" key="14">
    <source>
        <dbReference type="ARBA" id="ARBA00044351"/>
    </source>
</evidence>
<evidence type="ECO:0000256" key="5">
    <source>
        <dbReference type="ARBA" id="ARBA00022801"/>
    </source>
</evidence>
<evidence type="ECO:0000259" key="16">
    <source>
        <dbReference type="SMART" id="SM01011"/>
    </source>
</evidence>
<dbReference type="SUPFAM" id="SSF55920">
    <property type="entry name" value="Creatinase/aminopeptidase"/>
    <property type="match status" value="1"/>
</dbReference>
<evidence type="ECO:0000256" key="2">
    <source>
        <dbReference type="ARBA" id="ARBA00011738"/>
    </source>
</evidence>
<dbReference type="Gene3D" id="3.40.350.10">
    <property type="entry name" value="Creatinase/prolidase N-terminal domain"/>
    <property type="match status" value="1"/>
</dbReference>
<name>A0A7E4UWM4_PANRE</name>
<evidence type="ECO:0000313" key="18">
    <source>
        <dbReference type="WBParaSite" id="Pan_g13500.t1"/>
    </source>
</evidence>
<comment type="catalytic activity">
    <reaction evidence="15">
        <text>Xaa-L-Pro dipeptide + H2O = an L-alpha-amino acid + L-proline</text>
        <dbReference type="Rhea" id="RHEA:76407"/>
        <dbReference type="ChEBI" id="CHEBI:15377"/>
        <dbReference type="ChEBI" id="CHEBI:59869"/>
        <dbReference type="ChEBI" id="CHEBI:60039"/>
        <dbReference type="ChEBI" id="CHEBI:195196"/>
        <dbReference type="EC" id="3.4.13.9"/>
    </reaction>
</comment>
<evidence type="ECO:0000256" key="9">
    <source>
        <dbReference type="ARBA" id="ARBA00043990"/>
    </source>
</evidence>
<dbReference type="CDD" id="cd01087">
    <property type="entry name" value="Prolidase"/>
    <property type="match status" value="1"/>
</dbReference>
<dbReference type="InterPro" id="IPR036005">
    <property type="entry name" value="Creatinase/aminopeptidase-like"/>
</dbReference>
<evidence type="ECO:0000256" key="6">
    <source>
        <dbReference type="ARBA" id="ARBA00022997"/>
    </source>
</evidence>
<dbReference type="InterPro" id="IPR052433">
    <property type="entry name" value="X-Pro_dipept-like"/>
</dbReference>
<dbReference type="Pfam" id="PF00557">
    <property type="entry name" value="Peptidase_M24"/>
    <property type="match status" value="1"/>
</dbReference>
<evidence type="ECO:0000313" key="17">
    <source>
        <dbReference type="Proteomes" id="UP000492821"/>
    </source>
</evidence>
<keyword evidence="17" id="KW-1185">Reference proteome</keyword>
<dbReference type="WBParaSite" id="Pan_g13500.t1">
    <property type="protein sequence ID" value="Pan_g13500.t1"/>
    <property type="gene ID" value="Pan_g13500"/>
</dbReference>
<keyword evidence="7" id="KW-0482">Metalloprotease</keyword>
<dbReference type="GO" id="GO:0102009">
    <property type="term" value="F:proline dipeptidase activity"/>
    <property type="evidence" value="ECO:0007669"/>
    <property type="project" value="UniProtKB-EC"/>
</dbReference>
<dbReference type="PANTHER" id="PTHR48480:SF2">
    <property type="entry name" value="PEPTIDASE D"/>
    <property type="match status" value="1"/>
</dbReference>
<dbReference type="InterPro" id="IPR007865">
    <property type="entry name" value="Aminopep_P_N"/>
</dbReference>
<keyword evidence="6" id="KW-0224">Dipeptidase</keyword>
<dbReference type="Pfam" id="PF05195">
    <property type="entry name" value="AMP_N"/>
    <property type="match status" value="1"/>
</dbReference>
<reference evidence="18" key="2">
    <citation type="submission" date="2020-10" db="UniProtKB">
        <authorList>
            <consortium name="WormBaseParasite"/>
        </authorList>
    </citation>
    <scope>IDENTIFICATION</scope>
</reference>
<organism evidence="17 18">
    <name type="scientific">Panagrellus redivivus</name>
    <name type="common">Microworm</name>
    <dbReference type="NCBI Taxonomy" id="6233"/>
    <lineage>
        <taxon>Eukaryota</taxon>
        <taxon>Metazoa</taxon>
        <taxon>Ecdysozoa</taxon>
        <taxon>Nematoda</taxon>
        <taxon>Chromadorea</taxon>
        <taxon>Rhabditida</taxon>
        <taxon>Tylenchina</taxon>
        <taxon>Panagrolaimomorpha</taxon>
        <taxon>Panagrolaimoidea</taxon>
        <taxon>Panagrolaimidae</taxon>
        <taxon>Panagrellus</taxon>
    </lineage>
</organism>
<accession>A0A7E4UWM4</accession>
<protein>
    <recommendedName>
        <fullName evidence="11">Xaa-Pro dipeptidase</fullName>
        <ecNumber evidence="10">3.4.13.9</ecNumber>
    </recommendedName>
    <alternativeName>
        <fullName evidence="14">Imidodipeptidase</fullName>
    </alternativeName>
    <alternativeName>
        <fullName evidence="12">Peptidase D</fullName>
    </alternativeName>
    <alternativeName>
        <fullName evidence="13">Proline dipeptidase</fullName>
    </alternativeName>
</protein>
<dbReference type="Gene3D" id="3.90.230.10">
    <property type="entry name" value="Creatinase/methionine aminopeptidase superfamily"/>
    <property type="match status" value="1"/>
</dbReference>
<keyword evidence="8" id="KW-0464">Manganese</keyword>
<comment type="subunit">
    <text evidence="2">Homodimer.</text>
</comment>
<reference evidence="17" key="1">
    <citation type="journal article" date="2013" name="Genetics">
        <title>The draft genome and transcriptome of Panagrellus redivivus are shaped by the harsh demands of a free-living lifestyle.</title>
        <authorList>
            <person name="Srinivasan J."/>
            <person name="Dillman A.R."/>
            <person name="Macchietto M.G."/>
            <person name="Heikkinen L."/>
            <person name="Lakso M."/>
            <person name="Fracchia K.M."/>
            <person name="Antoshechkin I."/>
            <person name="Mortazavi A."/>
            <person name="Wong G."/>
            <person name="Sternberg P.W."/>
        </authorList>
    </citation>
    <scope>NUCLEOTIDE SEQUENCE [LARGE SCALE GENOMIC DNA]</scope>
    <source>
        <strain evidence="17">MT8872</strain>
    </source>
</reference>
<comment type="cofactor">
    <cofactor evidence="1">
        <name>Mn(2+)</name>
        <dbReference type="ChEBI" id="CHEBI:29035"/>
    </cofactor>
</comment>
<keyword evidence="5" id="KW-0378">Hydrolase</keyword>
<dbReference type="GO" id="GO:0006508">
    <property type="term" value="P:proteolysis"/>
    <property type="evidence" value="ECO:0007669"/>
    <property type="project" value="UniProtKB-KW"/>
</dbReference>
<evidence type="ECO:0000256" key="15">
    <source>
        <dbReference type="ARBA" id="ARBA00048994"/>
    </source>
</evidence>
<dbReference type="SMART" id="SM01011">
    <property type="entry name" value="AMP_N"/>
    <property type="match status" value="1"/>
</dbReference>
<evidence type="ECO:0000256" key="12">
    <source>
        <dbReference type="ARBA" id="ARBA00044252"/>
    </source>
</evidence>
<dbReference type="SUPFAM" id="SSF53092">
    <property type="entry name" value="Creatinase/prolidase N-terminal domain"/>
    <property type="match status" value="1"/>
</dbReference>
<dbReference type="AlphaFoldDB" id="A0A7E4UWM4"/>
<dbReference type="PANTHER" id="PTHR48480">
    <property type="match status" value="1"/>
</dbReference>
<dbReference type="InterPro" id="IPR029149">
    <property type="entry name" value="Creatin/AminoP/Spt16_N"/>
</dbReference>
<keyword evidence="4" id="KW-0479">Metal-binding</keyword>
<dbReference type="Proteomes" id="UP000492821">
    <property type="component" value="Unassembled WGS sequence"/>
</dbReference>
<comment type="similarity">
    <text evidence="9">Belongs to the peptidase M24B family. Eukaryotic-type prolidase subfamily.</text>
</comment>
<dbReference type="GO" id="GO:0070006">
    <property type="term" value="F:metalloaminopeptidase activity"/>
    <property type="evidence" value="ECO:0007669"/>
    <property type="project" value="InterPro"/>
</dbReference>
<proteinExistence type="inferred from homology"/>
<keyword evidence="3" id="KW-0645">Protease</keyword>
<dbReference type="GO" id="GO:0030145">
    <property type="term" value="F:manganese ion binding"/>
    <property type="evidence" value="ECO:0007669"/>
    <property type="project" value="InterPro"/>
</dbReference>